<name>A0AAD8ETD7_DIPPU</name>
<gene>
    <name evidence="1" type="ORF">L9F63_000209</name>
</gene>
<reference evidence="1" key="1">
    <citation type="journal article" date="2023" name="IScience">
        <title>Live-bearing cockroach genome reveals convergent evolutionary mechanisms linked to viviparity in insects and beyond.</title>
        <authorList>
            <person name="Fouks B."/>
            <person name="Harrison M.C."/>
            <person name="Mikhailova A.A."/>
            <person name="Marchal E."/>
            <person name="English S."/>
            <person name="Carruthers M."/>
            <person name="Jennings E.C."/>
            <person name="Chiamaka E.L."/>
            <person name="Frigard R.A."/>
            <person name="Pippel M."/>
            <person name="Attardo G.M."/>
            <person name="Benoit J.B."/>
            <person name="Bornberg-Bauer E."/>
            <person name="Tobe S.S."/>
        </authorList>
    </citation>
    <scope>NUCLEOTIDE SEQUENCE</scope>
    <source>
        <strain evidence="1">Stay&amp;Tobe</strain>
    </source>
</reference>
<reference evidence="1" key="2">
    <citation type="submission" date="2023-05" db="EMBL/GenBank/DDBJ databases">
        <authorList>
            <person name="Fouks B."/>
        </authorList>
    </citation>
    <scope>NUCLEOTIDE SEQUENCE</scope>
    <source>
        <strain evidence="1">Stay&amp;Tobe</strain>
        <tissue evidence="1">Testes</tissue>
    </source>
</reference>
<keyword evidence="2" id="KW-1185">Reference proteome</keyword>
<feature type="non-terminal residue" evidence="1">
    <location>
        <position position="1"/>
    </location>
</feature>
<dbReference type="EMBL" id="JASPKZ010000007">
    <property type="protein sequence ID" value="KAJ9601601.1"/>
    <property type="molecule type" value="Genomic_DNA"/>
</dbReference>
<sequence>DINMEGCGMSAQFTSSTVFDLMEYLVWSTPARIYHGRLDDLNASKLIQNDYIYYFLTILMIFFRPIDP</sequence>
<accession>A0AAD8ETD7</accession>
<feature type="non-terminal residue" evidence="1">
    <location>
        <position position="68"/>
    </location>
</feature>
<dbReference type="AlphaFoldDB" id="A0AAD8ETD7"/>
<evidence type="ECO:0000313" key="2">
    <source>
        <dbReference type="Proteomes" id="UP001233999"/>
    </source>
</evidence>
<proteinExistence type="predicted"/>
<organism evidence="1 2">
    <name type="scientific">Diploptera punctata</name>
    <name type="common">Pacific beetle cockroach</name>
    <dbReference type="NCBI Taxonomy" id="6984"/>
    <lineage>
        <taxon>Eukaryota</taxon>
        <taxon>Metazoa</taxon>
        <taxon>Ecdysozoa</taxon>
        <taxon>Arthropoda</taxon>
        <taxon>Hexapoda</taxon>
        <taxon>Insecta</taxon>
        <taxon>Pterygota</taxon>
        <taxon>Neoptera</taxon>
        <taxon>Polyneoptera</taxon>
        <taxon>Dictyoptera</taxon>
        <taxon>Blattodea</taxon>
        <taxon>Blaberoidea</taxon>
        <taxon>Blaberidae</taxon>
        <taxon>Diplopterinae</taxon>
        <taxon>Diploptera</taxon>
    </lineage>
</organism>
<evidence type="ECO:0000313" key="1">
    <source>
        <dbReference type="EMBL" id="KAJ9601601.1"/>
    </source>
</evidence>
<comment type="caution">
    <text evidence="1">The sequence shown here is derived from an EMBL/GenBank/DDBJ whole genome shotgun (WGS) entry which is preliminary data.</text>
</comment>
<protein>
    <submittedName>
        <fullName evidence="1">Uncharacterized protein</fullName>
    </submittedName>
</protein>
<dbReference type="Proteomes" id="UP001233999">
    <property type="component" value="Unassembled WGS sequence"/>
</dbReference>